<dbReference type="EMBL" id="BLXT01004610">
    <property type="protein sequence ID" value="GFO15573.1"/>
    <property type="molecule type" value="Genomic_DNA"/>
</dbReference>
<evidence type="ECO:0000313" key="1">
    <source>
        <dbReference type="EMBL" id="GFO15573.1"/>
    </source>
</evidence>
<protein>
    <submittedName>
        <fullName evidence="1">Uncharacterized protein</fullName>
    </submittedName>
</protein>
<evidence type="ECO:0000313" key="2">
    <source>
        <dbReference type="Proteomes" id="UP000735302"/>
    </source>
</evidence>
<gene>
    <name evidence="1" type="ORF">PoB_004207800</name>
</gene>
<proteinExistence type="predicted"/>
<reference evidence="1 2" key="1">
    <citation type="journal article" date="2021" name="Elife">
        <title>Chloroplast acquisition without the gene transfer in kleptoplastic sea slugs, Plakobranchus ocellatus.</title>
        <authorList>
            <person name="Maeda T."/>
            <person name="Takahashi S."/>
            <person name="Yoshida T."/>
            <person name="Shimamura S."/>
            <person name="Takaki Y."/>
            <person name="Nagai Y."/>
            <person name="Toyoda A."/>
            <person name="Suzuki Y."/>
            <person name="Arimoto A."/>
            <person name="Ishii H."/>
            <person name="Satoh N."/>
            <person name="Nishiyama T."/>
            <person name="Hasebe M."/>
            <person name="Maruyama T."/>
            <person name="Minagawa J."/>
            <person name="Obokata J."/>
            <person name="Shigenobu S."/>
        </authorList>
    </citation>
    <scope>NUCLEOTIDE SEQUENCE [LARGE SCALE GENOMIC DNA]</scope>
</reference>
<dbReference type="Proteomes" id="UP000735302">
    <property type="component" value="Unassembled WGS sequence"/>
</dbReference>
<sequence length="98" mass="11102">MPGRKTQTNCPHIEQVNQRRIEREKLSTENEKAHLQLGVISGRRRAEHHYRLKLVTEESLQIPGGSLAASPPTSPYEKDTKNLEYVHSEGTVLLAMDV</sequence>
<keyword evidence="2" id="KW-1185">Reference proteome</keyword>
<accession>A0AAV4B8T8</accession>
<comment type="caution">
    <text evidence="1">The sequence shown here is derived from an EMBL/GenBank/DDBJ whole genome shotgun (WGS) entry which is preliminary data.</text>
</comment>
<organism evidence="1 2">
    <name type="scientific">Plakobranchus ocellatus</name>
    <dbReference type="NCBI Taxonomy" id="259542"/>
    <lineage>
        <taxon>Eukaryota</taxon>
        <taxon>Metazoa</taxon>
        <taxon>Spiralia</taxon>
        <taxon>Lophotrochozoa</taxon>
        <taxon>Mollusca</taxon>
        <taxon>Gastropoda</taxon>
        <taxon>Heterobranchia</taxon>
        <taxon>Euthyneura</taxon>
        <taxon>Panpulmonata</taxon>
        <taxon>Sacoglossa</taxon>
        <taxon>Placobranchoidea</taxon>
        <taxon>Plakobranchidae</taxon>
        <taxon>Plakobranchus</taxon>
    </lineage>
</organism>
<name>A0AAV4B8T8_9GAST</name>
<dbReference type="AlphaFoldDB" id="A0AAV4B8T8"/>